<reference evidence="8 9" key="1">
    <citation type="submission" date="2017-07" db="EMBL/GenBank/DDBJ databases">
        <title>Virgibacillus sp. LM2416.</title>
        <authorList>
            <person name="Tak E.J."/>
            <person name="Bae J.-W."/>
        </authorList>
    </citation>
    <scope>NUCLEOTIDE SEQUENCE [LARGE SCALE GENOMIC DNA]</scope>
    <source>
        <strain evidence="8 9">LM2416</strain>
    </source>
</reference>
<dbReference type="GO" id="GO:0005886">
    <property type="term" value="C:plasma membrane"/>
    <property type="evidence" value="ECO:0007669"/>
    <property type="project" value="UniProtKB-SubCell"/>
</dbReference>
<proteinExistence type="inferred from homology"/>
<accession>A0A220U3D1</accession>
<feature type="transmembrane region" description="Helical" evidence="6">
    <location>
        <begin position="284"/>
        <end position="306"/>
    </location>
</feature>
<keyword evidence="5 6" id="KW-0472">Membrane</keyword>
<dbReference type="Pfam" id="PF02687">
    <property type="entry name" value="FtsX"/>
    <property type="match status" value="1"/>
</dbReference>
<dbReference type="EMBL" id="CP022315">
    <property type="protein sequence ID" value="ASK62597.1"/>
    <property type="molecule type" value="Genomic_DNA"/>
</dbReference>
<evidence type="ECO:0000256" key="3">
    <source>
        <dbReference type="ARBA" id="ARBA00022692"/>
    </source>
</evidence>
<evidence type="ECO:0000256" key="6">
    <source>
        <dbReference type="PIRNR" id="PIRNR018968"/>
    </source>
</evidence>
<dbReference type="InterPro" id="IPR052536">
    <property type="entry name" value="ABC-4_Integral_Memb_Prot"/>
</dbReference>
<evidence type="ECO:0000256" key="4">
    <source>
        <dbReference type="ARBA" id="ARBA00022989"/>
    </source>
</evidence>
<dbReference type="PANTHER" id="PTHR46795">
    <property type="entry name" value="ABC TRANSPORTER PERMEASE-RELATED-RELATED"/>
    <property type="match status" value="1"/>
</dbReference>
<feature type="transmembrane region" description="Helical" evidence="6">
    <location>
        <begin position="17"/>
        <end position="34"/>
    </location>
</feature>
<evidence type="ECO:0000256" key="1">
    <source>
        <dbReference type="ARBA" id="ARBA00004651"/>
    </source>
</evidence>
<evidence type="ECO:0000256" key="2">
    <source>
        <dbReference type="ARBA" id="ARBA00022475"/>
    </source>
</evidence>
<feature type="transmembrane region" description="Helical" evidence="6">
    <location>
        <begin position="588"/>
        <end position="605"/>
    </location>
</feature>
<dbReference type="InterPro" id="IPR003838">
    <property type="entry name" value="ABC3_permease_C"/>
</dbReference>
<comment type="similarity">
    <text evidence="6">Belongs to the ABC-4 integral membrane protein family.</text>
</comment>
<feature type="domain" description="ABC3 transporter permease C-terminal" evidence="7">
    <location>
        <begin position="60"/>
        <end position="179"/>
    </location>
</feature>
<dbReference type="KEGG" id="vil:CFK37_10755"/>
<dbReference type="GO" id="GO:0055085">
    <property type="term" value="P:transmembrane transport"/>
    <property type="evidence" value="ECO:0007669"/>
    <property type="project" value="UniProtKB-UniRule"/>
</dbReference>
<dbReference type="PIRSF" id="PIRSF018968">
    <property type="entry name" value="ABC_permease_BceB"/>
    <property type="match status" value="1"/>
</dbReference>
<keyword evidence="4 6" id="KW-1133">Transmembrane helix</keyword>
<comment type="subcellular location">
    <subcellularLocation>
        <location evidence="1 6">Cell membrane</location>
        <topology evidence="1 6">Multi-pass membrane protein</topology>
    </subcellularLocation>
</comment>
<protein>
    <submittedName>
        <fullName evidence="8">ABC transporter permease</fullName>
    </submittedName>
</protein>
<feature type="transmembrane region" description="Helical" evidence="6">
    <location>
        <begin position="148"/>
        <end position="176"/>
    </location>
</feature>
<keyword evidence="6" id="KW-0813">Transport</keyword>
<organism evidence="8 9">
    <name type="scientific">Virgibacillus phasianinus</name>
    <dbReference type="NCBI Taxonomy" id="2017483"/>
    <lineage>
        <taxon>Bacteria</taxon>
        <taxon>Bacillati</taxon>
        <taxon>Bacillota</taxon>
        <taxon>Bacilli</taxon>
        <taxon>Bacillales</taxon>
        <taxon>Bacillaceae</taxon>
        <taxon>Virgibacillus</taxon>
    </lineage>
</organism>
<gene>
    <name evidence="8" type="ORF">CFK37_10755</name>
</gene>
<evidence type="ECO:0000313" key="8">
    <source>
        <dbReference type="EMBL" id="ASK62597.1"/>
    </source>
</evidence>
<evidence type="ECO:0000259" key="7">
    <source>
        <dbReference type="Pfam" id="PF02687"/>
    </source>
</evidence>
<dbReference type="PANTHER" id="PTHR46795:SF3">
    <property type="entry name" value="ABC TRANSPORTER PERMEASE"/>
    <property type="match status" value="1"/>
</dbReference>
<dbReference type="OrthoDB" id="1705903at2"/>
<keyword evidence="3 6" id="KW-0812">Transmembrane</keyword>
<sequence length="619" mass="69950">MLLKLSFASMRKMFKDYLVLLFGLTISISIFYMFETLAQNEVFVESNAIIGSIMFIFHVGSFLLAAITVFYIFYATSFMLSMRQKEMGMYMTLGAKKHKVTQLMFFETFFIGIISLIVGLVIGVGLAQGIASLLMAQLDFSADGFQPFYMSSIITTVIFYVALFLLTSIVNAVKIARKSVLDLMHAGHKQDGLKAKGSWTIVGVLFSIILIGIGYYAMTNMGELAQFGVIIAAISITAGTYLLFISLLPYFMKKVKRIRTLNEKGINSFTLGQLRFRINNLTKVLATVSMLVALGLGAMTAGLSFYNNVELQAGMFHANDVAIHQPIDRDMKLVRAMDTEEENTYHYKVDDDSVYFLKKDLVDHPPLVKQFNTQAMELPEAERVSAELPEAKYVYGDTKSIPDIPDPWVTALTTELRAGYQMFGDRNIYILDLAGYQQLQMEEKKVLNVRVEDFTDALPKIKELEERQLELSAASDKVNMQGSGSKLADYLVFKDFASGTIFMGFFLGIAFLMMMASVLMFKLLSGATADIHRYSMLRKIGVRKSLLTKSIYRELFLVFLFPALVGLVHVIVGMQMFSFILVEPYTKIWLPISIFLVIYGIYYWLTVQMYKRIVLPKEM</sequence>
<dbReference type="InterPro" id="IPR027022">
    <property type="entry name" value="ABC_permease_BceB-typ"/>
</dbReference>
<feature type="transmembrane region" description="Helical" evidence="6">
    <location>
        <begin position="501"/>
        <end position="524"/>
    </location>
</feature>
<dbReference type="AlphaFoldDB" id="A0A220U3D1"/>
<keyword evidence="9" id="KW-1185">Reference proteome</keyword>
<dbReference type="Proteomes" id="UP000198312">
    <property type="component" value="Chromosome"/>
</dbReference>
<feature type="transmembrane region" description="Helical" evidence="6">
    <location>
        <begin position="197"/>
        <end position="218"/>
    </location>
</feature>
<feature type="transmembrane region" description="Helical" evidence="6">
    <location>
        <begin position="555"/>
        <end position="582"/>
    </location>
</feature>
<keyword evidence="2 6" id="KW-1003">Cell membrane</keyword>
<dbReference type="RefSeq" id="WP_089061856.1">
    <property type="nucleotide sequence ID" value="NZ_CP022315.1"/>
</dbReference>
<feature type="transmembrane region" description="Helical" evidence="6">
    <location>
        <begin position="224"/>
        <end position="251"/>
    </location>
</feature>
<feature type="transmembrane region" description="Helical" evidence="6">
    <location>
        <begin position="54"/>
        <end position="82"/>
    </location>
</feature>
<feature type="transmembrane region" description="Helical" evidence="6">
    <location>
        <begin position="103"/>
        <end position="136"/>
    </location>
</feature>
<evidence type="ECO:0000256" key="5">
    <source>
        <dbReference type="ARBA" id="ARBA00023136"/>
    </source>
</evidence>
<name>A0A220U3D1_9BACI</name>
<evidence type="ECO:0000313" key="9">
    <source>
        <dbReference type="Proteomes" id="UP000198312"/>
    </source>
</evidence>